<keyword evidence="2" id="KW-1185">Reference proteome</keyword>
<gene>
    <name evidence="1" type="ORF">TH5_00050</name>
</gene>
<reference evidence="1 2" key="1">
    <citation type="submission" date="2014-07" db="EMBL/GenBank/DDBJ databases">
        <title>Draft genome sequence of Thalassospira xianhensis P-4 (MCCC 1A02616).</title>
        <authorList>
            <person name="Lai Q."/>
            <person name="Shao Z."/>
        </authorList>
    </citation>
    <scope>NUCLEOTIDE SEQUENCE [LARGE SCALE GENOMIC DNA]</scope>
    <source>
        <strain evidence="1 2">MCCC 1A02616</strain>
    </source>
</reference>
<dbReference type="EMBL" id="JPWA01000001">
    <property type="protein sequence ID" value="RCK07518.1"/>
    <property type="molecule type" value="Genomic_DNA"/>
</dbReference>
<protein>
    <submittedName>
        <fullName evidence="1">Uncharacterized protein</fullName>
    </submittedName>
</protein>
<name>A0A367UH27_9PROT</name>
<dbReference type="Proteomes" id="UP000252419">
    <property type="component" value="Unassembled WGS sequence"/>
</dbReference>
<comment type="caution">
    <text evidence="1">The sequence shown here is derived from an EMBL/GenBank/DDBJ whole genome shotgun (WGS) entry which is preliminary data.</text>
</comment>
<accession>A0A367UH27</accession>
<organism evidence="1 2">
    <name type="scientific">Thalassospira xianhensis MCCC 1A02616</name>
    <dbReference type="NCBI Taxonomy" id="1177929"/>
    <lineage>
        <taxon>Bacteria</taxon>
        <taxon>Pseudomonadati</taxon>
        <taxon>Pseudomonadota</taxon>
        <taxon>Alphaproteobacteria</taxon>
        <taxon>Rhodospirillales</taxon>
        <taxon>Thalassospiraceae</taxon>
        <taxon>Thalassospira</taxon>
    </lineage>
</organism>
<dbReference type="AlphaFoldDB" id="A0A367UH27"/>
<sequence length="241" mass="26777">MMGAPFPAQGLLEAAGLMEVPGDPVRTWQRELKDGTSLRLRYLGDPADIINPMEPLWRLSRICRAEMGRVQATPLYSLFEGVAILARMPNPGTLTFRIIDDLHLSSPITVSQDDDFPEVRQLAESAMLCEDTPAMLIHGFCPFYQDSGTQGWRKAHPGGGEIRLYSIGFSIGASAINARWFATRCRLGEGGFILLQSLHDITEIFDVAERLPMPPLNTTMVFHSVREMEDAFGLCRDLVPV</sequence>
<evidence type="ECO:0000313" key="2">
    <source>
        <dbReference type="Proteomes" id="UP000252419"/>
    </source>
</evidence>
<evidence type="ECO:0000313" key="1">
    <source>
        <dbReference type="EMBL" id="RCK07518.1"/>
    </source>
</evidence>
<proteinExistence type="predicted"/>